<name>A0ABC8UME3_9AQUA</name>
<feature type="region of interest" description="Disordered" evidence="1">
    <location>
        <begin position="1"/>
        <end position="22"/>
    </location>
</feature>
<dbReference type="Proteomes" id="UP001642360">
    <property type="component" value="Unassembled WGS sequence"/>
</dbReference>
<proteinExistence type="predicted"/>
<gene>
    <name evidence="3" type="ORF">ILEXP_LOCUS52376</name>
</gene>
<evidence type="ECO:0000313" key="4">
    <source>
        <dbReference type="Proteomes" id="UP001642360"/>
    </source>
</evidence>
<protein>
    <submittedName>
        <fullName evidence="3">Uncharacterized protein</fullName>
    </submittedName>
</protein>
<organism evidence="3 4">
    <name type="scientific">Ilex paraguariensis</name>
    <name type="common">yerba mate</name>
    <dbReference type="NCBI Taxonomy" id="185542"/>
    <lineage>
        <taxon>Eukaryota</taxon>
        <taxon>Viridiplantae</taxon>
        <taxon>Streptophyta</taxon>
        <taxon>Embryophyta</taxon>
        <taxon>Tracheophyta</taxon>
        <taxon>Spermatophyta</taxon>
        <taxon>Magnoliopsida</taxon>
        <taxon>eudicotyledons</taxon>
        <taxon>Gunneridae</taxon>
        <taxon>Pentapetalae</taxon>
        <taxon>asterids</taxon>
        <taxon>campanulids</taxon>
        <taxon>Aquifoliales</taxon>
        <taxon>Aquifoliaceae</taxon>
        <taxon>Ilex</taxon>
    </lineage>
</organism>
<accession>A0ABC8UME3</accession>
<dbReference type="EMBL" id="CAUOFW020008279">
    <property type="protein sequence ID" value="CAK9182240.1"/>
    <property type="molecule type" value="Genomic_DNA"/>
</dbReference>
<evidence type="ECO:0000256" key="1">
    <source>
        <dbReference type="SAM" id="MobiDB-lite"/>
    </source>
</evidence>
<keyword evidence="2" id="KW-0812">Transmembrane</keyword>
<dbReference type="PANTHER" id="PTHR36393:SF1">
    <property type="entry name" value="SULFATE ADENYLYLTRANSFERASE SUBUNIT"/>
    <property type="match status" value="1"/>
</dbReference>
<evidence type="ECO:0000256" key="2">
    <source>
        <dbReference type="SAM" id="Phobius"/>
    </source>
</evidence>
<dbReference type="AlphaFoldDB" id="A0ABC8UME3"/>
<keyword evidence="2" id="KW-0472">Membrane</keyword>
<dbReference type="PANTHER" id="PTHR36393">
    <property type="entry name" value="SULFATE ADENYLYLTRANSFERASE SUBUNIT"/>
    <property type="match status" value="1"/>
</dbReference>
<feature type="transmembrane region" description="Helical" evidence="2">
    <location>
        <begin position="134"/>
        <end position="158"/>
    </location>
</feature>
<keyword evidence="4" id="KW-1185">Reference proteome</keyword>
<sequence length="209" mass="23545">MAQVLNLRPPTPSLRRSSSTLPNSSLRTLFSSTAHRHSWTSLQHKIKCRGRFSCLFSDNRKQEEARKALETALGGKKTEYEKWDKEIKRREEAGGGGDSGKGGWFRWGRWFGGSDGDRFWQEAQQTSLTVLGIIVMYLIIAKGDVLLAVIFNPLLFALRGSRNSFTFITSQILGKAYPASHANFDNTPKDQVYTGESAKERVVRKWGSD</sequence>
<comment type="caution">
    <text evidence="3">The sequence shown here is derived from an EMBL/GenBank/DDBJ whole genome shotgun (WGS) entry which is preliminary data.</text>
</comment>
<keyword evidence="2" id="KW-1133">Transmembrane helix</keyword>
<reference evidence="3 4" key="1">
    <citation type="submission" date="2024-02" db="EMBL/GenBank/DDBJ databases">
        <authorList>
            <person name="Vignale AGUSTIN F."/>
            <person name="Sosa J E."/>
            <person name="Modenutti C."/>
        </authorList>
    </citation>
    <scope>NUCLEOTIDE SEQUENCE [LARGE SCALE GENOMIC DNA]</scope>
</reference>
<evidence type="ECO:0000313" key="3">
    <source>
        <dbReference type="EMBL" id="CAK9182240.1"/>
    </source>
</evidence>